<keyword evidence="1" id="KW-0997">Cell inner membrane</keyword>
<keyword evidence="4" id="KW-1185">Reference proteome</keyword>
<dbReference type="AlphaFoldDB" id="A0A240E5N3"/>
<dbReference type="Pfam" id="PF04304">
    <property type="entry name" value="DUF454"/>
    <property type="match status" value="1"/>
</dbReference>
<sequence length="145" mass="16868">MQYTKPDHKIGKQPKLAKSAIIRWLCIILAWLCIALGTLGIVIPGLPTIDFYILAGFFAAKGSQRLHYWIYHNRFIGPLLQQWHEHRSIPRKVKYISLISMSFAAALMIWKVPHPWFVWITIGCMVLVQVWLWTRSEETLIGLNQ</sequence>
<proteinExistence type="predicted"/>
<gene>
    <name evidence="3" type="ORF">SAMN05421731_102215</name>
</gene>
<comment type="subcellular location">
    <subcellularLocation>
        <location evidence="1">Cell inner membrane</location>
        <topology evidence="1">Multi-pass membrane protein</topology>
    </subcellularLocation>
</comment>
<dbReference type="InterPro" id="IPR007401">
    <property type="entry name" value="DUF454"/>
</dbReference>
<dbReference type="GO" id="GO:0005886">
    <property type="term" value="C:plasma membrane"/>
    <property type="evidence" value="ECO:0007669"/>
    <property type="project" value="UniProtKB-SubCell"/>
</dbReference>
<evidence type="ECO:0000256" key="2">
    <source>
        <dbReference type="SAM" id="Phobius"/>
    </source>
</evidence>
<dbReference type="OrthoDB" id="9816293at2"/>
<dbReference type="PANTHER" id="PTHR35813">
    <property type="entry name" value="INNER MEMBRANE PROTEIN YBAN"/>
    <property type="match status" value="1"/>
</dbReference>
<keyword evidence="2" id="KW-0812">Transmembrane</keyword>
<dbReference type="EMBL" id="OANT01000002">
    <property type="protein sequence ID" value="SNX44057.1"/>
    <property type="molecule type" value="Genomic_DNA"/>
</dbReference>
<feature type="transmembrane region" description="Helical" evidence="2">
    <location>
        <begin position="116"/>
        <end position="134"/>
    </location>
</feature>
<organism evidence="3 4">
    <name type="scientific">Acinetobacter puyangensis</name>
    <dbReference type="NCBI Taxonomy" id="1096779"/>
    <lineage>
        <taxon>Bacteria</taxon>
        <taxon>Pseudomonadati</taxon>
        <taxon>Pseudomonadota</taxon>
        <taxon>Gammaproteobacteria</taxon>
        <taxon>Moraxellales</taxon>
        <taxon>Moraxellaceae</taxon>
        <taxon>Acinetobacter</taxon>
    </lineage>
</organism>
<protein>
    <recommendedName>
        <fullName evidence="1">Inner membrane protein</fullName>
    </recommendedName>
</protein>
<evidence type="ECO:0000256" key="1">
    <source>
        <dbReference type="PIRNR" id="PIRNR016789"/>
    </source>
</evidence>
<keyword evidence="2" id="KW-1133">Transmembrane helix</keyword>
<evidence type="ECO:0000313" key="3">
    <source>
        <dbReference type="EMBL" id="SNX44057.1"/>
    </source>
</evidence>
<dbReference type="PANTHER" id="PTHR35813:SF1">
    <property type="entry name" value="INNER MEMBRANE PROTEIN YBAN"/>
    <property type="match status" value="1"/>
</dbReference>
<keyword evidence="1" id="KW-1003">Cell membrane</keyword>
<dbReference type="PIRSF" id="PIRSF016789">
    <property type="entry name" value="DUF454"/>
    <property type="match status" value="1"/>
</dbReference>
<evidence type="ECO:0000313" key="4">
    <source>
        <dbReference type="Proteomes" id="UP000219042"/>
    </source>
</evidence>
<accession>A0A240E5N3</accession>
<feature type="transmembrane region" description="Helical" evidence="2">
    <location>
        <begin position="21"/>
        <end position="43"/>
    </location>
</feature>
<name>A0A240E5N3_9GAMM</name>
<dbReference type="Proteomes" id="UP000219042">
    <property type="component" value="Unassembled WGS sequence"/>
</dbReference>
<dbReference type="RefSeq" id="WP_097078324.1">
    <property type="nucleotide sequence ID" value="NZ_BAABHT010000010.1"/>
</dbReference>
<keyword evidence="1 2" id="KW-0472">Membrane</keyword>
<reference evidence="4" key="1">
    <citation type="submission" date="2016-09" db="EMBL/GenBank/DDBJ databases">
        <authorList>
            <person name="Varghese N."/>
            <person name="Submissions S."/>
        </authorList>
    </citation>
    <scope>NUCLEOTIDE SEQUENCE [LARGE SCALE GENOMIC DNA]</scope>
    <source>
        <strain evidence="4">ANC 4466</strain>
    </source>
</reference>